<evidence type="ECO:0000313" key="3">
    <source>
        <dbReference type="Proteomes" id="UP000237438"/>
    </source>
</evidence>
<accession>A0A2S4PYI0</accession>
<evidence type="ECO:0000256" key="1">
    <source>
        <dbReference type="SAM" id="MobiDB-lite"/>
    </source>
</evidence>
<organism evidence="2 3">
    <name type="scientific">Erysiphe pulchra</name>
    <dbReference type="NCBI Taxonomy" id="225359"/>
    <lineage>
        <taxon>Eukaryota</taxon>
        <taxon>Fungi</taxon>
        <taxon>Dikarya</taxon>
        <taxon>Ascomycota</taxon>
        <taxon>Pezizomycotina</taxon>
        <taxon>Leotiomycetes</taxon>
        <taxon>Erysiphales</taxon>
        <taxon>Erysiphaceae</taxon>
        <taxon>Erysiphe</taxon>
    </lineage>
</organism>
<protein>
    <submittedName>
        <fullName evidence="2">Uncharacterized protein</fullName>
    </submittedName>
</protein>
<dbReference type="OrthoDB" id="4526357at2759"/>
<proteinExistence type="predicted"/>
<gene>
    <name evidence="2" type="ORF">EPUL_000842</name>
</gene>
<dbReference type="EMBL" id="PEDP01000191">
    <property type="protein sequence ID" value="POS87109.1"/>
    <property type="molecule type" value="Genomic_DNA"/>
</dbReference>
<feature type="compositionally biased region" description="Basic and acidic residues" evidence="1">
    <location>
        <begin position="146"/>
        <end position="164"/>
    </location>
</feature>
<keyword evidence="3" id="KW-1185">Reference proteome</keyword>
<dbReference type="Proteomes" id="UP000237438">
    <property type="component" value="Unassembled WGS sequence"/>
</dbReference>
<feature type="region of interest" description="Disordered" evidence="1">
    <location>
        <begin position="139"/>
        <end position="164"/>
    </location>
</feature>
<name>A0A2S4PYI0_9PEZI</name>
<comment type="caution">
    <text evidence="2">The sequence shown here is derived from an EMBL/GenBank/DDBJ whole genome shotgun (WGS) entry which is preliminary data.</text>
</comment>
<dbReference type="AlphaFoldDB" id="A0A2S4PYI0"/>
<feature type="region of interest" description="Disordered" evidence="1">
    <location>
        <begin position="1"/>
        <end position="35"/>
    </location>
</feature>
<reference evidence="2 3" key="1">
    <citation type="submission" date="2017-10" db="EMBL/GenBank/DDBJ databases">
        <title>Development of genomic resources for the powdery mildew, Erysiphe pulchra.</title>
        <authorList>
            <person name="Wadl P.A."/>
            <person name="Mack B.M."/>
            <person name="Moore G."/>
            <person name="Beltz S.B."/>
        </authorList>
    </citation>
    <scope>NUCLEOTIDE SEQUENCE [LARGE SCALE GENOMIC DNA]</scope>
    <source>
        <strain evidence="2">Cflorida</strain>
    </source>
</reference>
<dbReference type="STRING" id="225359.A0A2S4PYI0"/>
<sequence>MPQFDPPSMLHNPASPNPYQSPIVAPDGSRSRHPANLRCLDIDDPGPNPPSLYGRLKEVISTSKEAAGLRSSEAETLYGTVAKLLDLHCAPNTQMPVRQARALKLFCDELAEATSKHFEAYQRPLCLRRAYVHANAVKSRNPKAYSHTESDHQNSTHHNSPKEHADDRLFLRLSNDNPLRAYSGFALLDYIRSKLGSDKDLIKDVLSTQTEKIMEKKIHEDAVLEKASPWISYRISNVPRSHGSINEKLEHFLVPVTLDSISDAIASAAGAKPVSISPFKDQSGFPDSPNPTWIVRLPEAHIRLPRVLFLFYYRTTTRLWHNSRVCASSPRFRLWGSSQHSELEHASHCADGSGHICPPNCIHCHGPHPADDPKCELRPNPSRAPKTKTQIFIKCQISSEARLRIQADASYIKPTSKKVLNDAMEKNLAAAHNHTIPKSQKHTATPTSPRITCSANLFEVLNKVVEPSADQMEA</sequence>
<evidence type="ECO:0000313" key="2">
    <source>
        <dbReference type="EMBL" id="POS87109.1"/>
    </source>
</evidence>